<evidence type="ECO:0000256" key="2">
    <source>
        <dbReference type="ARBA" id="ARBA00022475"/>
    </source>
</evidence>
<evidence type="ECO:0000256" key="6">
    <source>
        <dbReference type="SAM" id="Phobius"/>
    </source>
</evidence>
<evidence type="ECO:0000259" key="7">
    <source>
        <dbReference type="Pfam" id="PF02687"/>
    </source>
</evidence>
<dbReference type="PANTHER" id="PTHR30287:SF1">
    <property type="entry name" value="INNER MEMBRANE PROTEIN"/>
    <property type="match status" value="1"/>
</dbReference>
<keyword evidence="5 6" id="KW-0472">Membrane</keyword>
<evidence type="ECO:0000256" key="1">
    <source>
        <dbReference type="ARBA" id="ARBA00004651"/>
    </source>
</evidence>
<evidence type="ECO:0000256" key="4">
    <source>
        <dbReference type="ARBA" id="ARBA00022989"/>
    </source>
</evidence>
<dbReference type="Pfam" id="PF02687">
    <property type="entry name" value="FtsX"/>
    <property type="match status" value="2"/>
</dbReference>
<dbReference type="HOGENOM" id="CLU_005531_0_0_9"/>
<accession>R2T2L9</accession>
<dbReference type="InterPro" id="IPR003838">
    <property type="entry name" value="ABC3_permease_C"/>
</dbReference>
<sequence length="845" mass="96840">MRETAEQFYNRKNLMHFTVLSSYGLDKEDQKTLNQLSDIEHVEFGYFKDVVLRDSTKSIRLFSVPSTISRYQVMSGRLPEEAEEIAMDYLMKERYPLGSAVEIDAADSVKRKSFKVVGHVKSSEYTDKNDRGFSDVGTGQLQGYAIVNTDVFDSKSYHIARITYSDMKEVSTFSEVYRALENKHRRQLEKTLEDRPRQRLQMVKKEPQEKIDKSKAELTKAKQILTEQDELFNKEQKRLSEQGLALPETAIHEMSAVKQRLAAEKHKIEHQEKLIQEKQRELNDLELPIYTINARRDTPGFNLYKDNTQRIDRLSNLFPIFLFGIAALVSLTTMTRFVDEERINTGTLKALGYSDRDVKAKFIIYGFVTGGAGTVAGAVLGHWLLPKVIFEAYASTSTFSAVQLRFYLEYVLWALLIALACTVLSTYFALAVELKNEPAKLLLPKPPLSGSKIFLERISILWKKMSFTQKVTARNILRYKKRMIMTIFGVAGCTALLIAAFGMRDSLEGRSEKQFGQILRYDLIAVEKERPTLEEKEQLGHHLNNSEGIEYLPIHFEELSMTGGINQEKQTVNLIVYQSTQKMKEFVQLKDRESQKNLPLTNQVILSEKLAVLFVASVGERIRLADSDNKKHSMTIDSLTEMYMGHYIFMEAEQYEKIFQKDFTRNAHLVKSKNKSKRKIDQLSKELIHLDGIRGVQQNEKYQRLISSVLASLGKVIWVLIICAILLAAVVIYNLTNINISERLRELSTIKVLGFYDLETTLYIYRETLVLSFIGIFVGFAMGCGLHYLIIEALPPDDSMFNPNLWGSNFLLSGSITMLITILISLIVHWRIKHVDMLEALKSVE</sequence>
<feature type="transmembrane region" description="Helical" evidence="6">
    <location>
        <begin position="769"/>
        <end position="790"/>
    </location>
</feature>
<keyword evidence="4 6" id="KW-1133">Transmembrane helix</keyword>
<feature type="transmembrane region" description="Helical" evidence="6">
    <location>
        <begin position="483"/>
        <end position="503"/>
    </location>
</feature>
<feature type="transmembrane region" description="Helical" evidence="6">
    <location>
        <begin position="810"/>
        <end position="832"/>
    </location>
</feature>
<evidence type="ECO:0000256" key="3">
    <source>
        <dbReference type="ARBA" id="ARBA00022692"/>
    </source>
</evidence>
<dbReference type="eggNOG" id="COG0577">
    <property type="taxonomic scope" value="Bacteria"/>
</dbReference>
<reference evidence="8 9" key="1">
    <citation type="submission" date="2013-02" db="EMBL/GenBank/DDBJ databases">
        <title>The Genome Sequence of Enterococcus pallens BAA-351.</title>
        <authorList>
            <consortium name="The Broad Institute Genome Sequencing Platform"/>
            <consortium name="The Broad Institute Genome Sequencing Center for Infectious Disease"/>
            <person name="Earl A.M."/>
            <person name="Gilmore M.S."/>
            <person name="Lebreton F."/>
            <person name="Walker B."/>
            <person name="Young S.K."/>
            <person name="Zeng Q."/>
            <person name="Gargeya S."/>
            <person name="Fitzgerald M."/>
            <person name="Haas B."/>
            <person name="Abouelleil A."/>
            <person name="Alvarado L."/>
            <person name="Arachchi H.M."/>
            <person name="Berlin A.M."/>
            <person name="Chapman S.B."/>
            <person name="Dewar J."/>
            <person name="Goldberg J."/>
            <person name="Griggs A."/>
            <person name="Gujja S."/>
            <person name="Hansen M."/>
            <person name="Howarth C."/>
            <person name="Imamovic A."/>
            <person name="Larimer J."/>
            <person name="McCowan C."/>
            <person name="Murphy C."/>
            <person name="Neiman D."/>
            <person name="Pearson M."/>
            <person name="Priest M."/>
            <person name="Roberts A."/>
            <person name="Saif S."/>
            <person name="Shea T."/>
            <person name="Sisk P."/>
            <person name="Sykes S."/>
            <person name="Wortman J."/>
            <person name="Nusbaum C."/>
            <person name="Birren B."/>
        </authorList>
    </citation>
    <scope>NUCLEOTIDE SEQUENCE [LARGE SCALE GENOMIC DNA]</scope>
    <source>
        <strain evidence="8 9">ATCC BAA-351</strain>
    </source>
</reference>
<feature type="transmembrane region" description="Helical" evidence="6">
    <location>
        <begin position="716"/>
        <end position="735"/>
    </location>
</feature>
<feature type="transmembrane region" description="Helical" evidence="6">
    <location>
        <begin position="362"/>
        <end position="385"/>
    </location>
</feature>
<dbReference type="GO" id="GO:0005886">
    <property type="term" value="C:plasma membrane"/>
    <property type="evidence" value="ECO:0007669"/>
    <property type="project" value="UniProtKB-SubCell"/>
</dbReference>
<feature type="transmembrane region" description="Helical" evidence="6">
    <location>
        <begin position="317"/>
        <end position="338"/>
    </location>
</feature>
<dbReference type="PATRIC" id="fig|1158607.3.peg.2171"/>
<dbReference type="InterPro" id="IPR038766">
    <property type="entry name" value="Membrane_comp_ABC_pdt"/>
</dbReference>
<evidence type="ECO:0000313" key="8">
    <source>
        <dbReference type="EMBL" id="EOH94464.1"/>
    </source>
</evidence>
<dbReference type="AlphaFoldDB" id="R2T2L9"/>
<dbReference type="STRING" id="160454.RV10_GL001739"/>
<dbReference type="Proteomes" id="UP000013782">
    <property type="component" value="Unassembled WGS sequence"/>
</dbReference>
<name>R2T2L9_9ENTE</name>
<keyword evidence="3 6" id="KW-0812">Transmembrane</keyword>
<protein>
    <recommendedName>
        <fullName evidence="7">ABC3 transporter permease C-terminal domain-containing protein</fullName>
    </recommendedName>
</protein>
<keyword evidence="9" id="KW-1185">Reference proteome</keyword>
<dbReference type="PANTHER" id="PTHR30287">
    <property type="entry name" value="MEMBRANE COMPONENT OF PREDICTED ABC SUPERFAMILY METABOLITE UPTAKE TRANSPORTER"/>
    <property type="match status" value="1"/>
</dbReference>
<keyword evidence="2" id="KW-1003">Cell membrane</keyword>
<gene>
    <name evidence="8" type="ORF">UAU_02199</name>
</gene>
<comment type="caution">
    <text evidence="8">The sequence shown here is derived from an EMBL/GenBank/DDBJ whole genome shotgun (WGS) entry which is preliminary data.</text>
</comment>
<proteinExistence type="predicted"/>
<feature type="transmembrane region" description="Helical" evidence="6">
    <location>
        <begin position="410"/>
        <end position="432"/>
    </location>
</feature>
<feature type="domain" description="ABC3 transporter permease C-terminal" evidence="7">
    <location>
        <begin position="719"/>
        <end position="832"/>
    </location>
</feature>
<organism evidence="8 9">
    <name type="scientific">Enterococcus pallens ATCC BAA-351</name>
    <dbReference type="NCBI Taxonomy" id="1158607"/>
    <lineage>
        <taxon>Bacteria</taxon>
        <taxon>Bacillati</taxon>
        <taxon>Bacillota</taxon>
        <taxon>Bacilli</taxon>
        <taxon>Lactobacillales</taxon>
        <taxon>Enterococcaceae</taxon>
        <taxon>Enterococcus</taxon>
    </lineage>
</organism>
<evidence type="ECO:0000313" key="9">
    <source>
        <dbReference type="Proteomes" id="UP000013782"/>
    </source>
</evidence>
<comment type="subcellular location">
    <subcellularLocation>
        <location evidence="1">Cell membrane</location>
        <topology evidence="1">Multi-pass membrane protein</topology>
    </subcellularLocation>
</comment>
<dbReference type="EMBL" id="AJAQ01000015">
    <property type="protein sequence ID" value="EOH94464.1"/>
    <property type="molecule type" value="Genomic_DNA"/>
</dbReference>
<evidence type="ECO:0000256" key="5">
    <source>
        <dbReference type="ARBA" id="ARBA00023136"/>
    </source>
</evidence>
<feature type="domain" description="ABC3 transporter permease C-terminal" evidence="7">
    <location>
        <begin position="317"/>
        <end position="430"/>
    </location>
</feature>